<protein>
    <submittedName>
        <fullName evidence="2">Uncharacterized protein</fullName>
    </submittedName>
</protein>
<evidence type="ECO:0000313" key="2">
    <source>
        <dbReference type="EMBL" id="GAA3836896.1"/>
    </source>
</evidence>
<sequence length="83" mass="8663">MNSTRSTGYDGSTGKNAPPAFTTAKTATTNSTDRGNTTATTHPGPTPHPINTRANRLAHPFNSPYDNSTSPTTNAKPPPTRPA</sequence>
<evidence type="ECO:0000256" key="1">
    <source>
        <dbReference type="SAM" id="MobiDB-lite"/>
    </source>
</evidence>
<evidence type="ECO:0000313" key="3">
    <source>
        <dbReference type="Proteomes" id="UP001500888"/>
    </source>
</evidence>
<proteinExistence type="predicted"/>
<feature type="compositionally biased region" description="Polar residues" evidence="1">
    <location>
        <begin position="64"/>
        <end position="75"/>
    </location>
</feature>
<organism evidence="2 3">
    <name type="scientific">Sphaerisporangium flaviroseum</name>
    <dbReference type="NCBI Taxonomy" id="509199"/>
    <lineage>
        <taxon>Bacteria</taxon>
        <taxon>Bacillati</taxon>
        <taxon>Actinomycetota</taxon>
        <taxon>Actinomycetes</taxon>
        <taxon>Streptosporangiales</taxon>
        <taxon>Streptosporangiaceae</taxon>
        <taxon>Sphaerisporangium</taxon>
    </lineage>
</organism>
<comment type="caution">
    <text evidence="2">The sequence shown here is derived from an EMBL/GenBank/DDBJ whole genome shotgun (WGS) entry which is preliminary data.</text>
</comment>
<dbReference type="Proteomes" id="UP001500888">
    <property type="component" value="Unassembled WGS sequence"/>
</dbReference>
<dbReference type="EMBL" id="BAAAZR010000039">
    <property type="protein sequence ID" value="GAA3836896.1"/>
    <property type="molecule type" value="Genomic_DNA"/>
</dbReference>
<feature type="compositionally biased region" description="Polar residues" evidence="1">
    <location>
        <begin position="1"/>
        <end position="14"/>
    </location>
</feature>
<gene>
    <name evidence="2" type="ORF">GCM10022226_68580</name>
</gene>
<feature type="region of interest" description="Disordered" evidence="1">
    <location>
        <begin position="1"/>
        <end position="83"/>
    </location>
</feature>
<feature type="compositionally biased region" description="Low complexity" evidence="1">
    <location>
        <begin position="15"/>
        <end position="43"/>
    </location>
</feature>
<keyword evidence="3" id="KW-1185">Reference proteome</keyword>
<reference evidence="3" key="1">
    <citation type="journal article" date="2019" name="Int. J. Syst. Evol. Microbiol.">
        <title>The Global Catalogue of Microorganisms (GCM) 10K type strain sequencing project: providing services to taxonomists for standard genome sequencing and annotation.</title>
        <authorList>
            <consortium name="The Broad Institute Genomics Platform"/>
            <consortium name="The Broad Institute Genome Sequencing Center for Infectious Disease"/>
            <person name="Wu L."/>
            <person name="Ma J."/>
        </authorList>
    </citation>
    <scope>NUCLEOTIDE SEQUENCE [LARGE SCALE GENOMIC DNA]</scope>
    <source>
        <strain evidence="3">JCM 16908</strain>
    </source>
</reference>
<accession>A0ABP7J7I1</accession>
<name>A0ABP7J7I1_9ACTN</name>